<sequence length="184" mass="18817">MAVTTSAGAPNRSRPQLPPRARKVVLTVHVIASVAWIGATLCLLALSLTGLLSRDPQVQRAAYVALGTIVTVVGAPVSIAALVSGIMISVGTRWGLFRHWWVLVSLVATAVMTAAVLFALGPLMRGAAADALAAPPGTPVLDAVGDAAVSAVVAPCVALVALSAITALNVFKPRGRVRFRASRA</sequence>
<keyword evidence="3" id="KW-1185">Reference proteome</keyword>
<feature type="transmembrane region" description="Helical" evidence="1">
    <location>
        <begin position="100"/>
        <end position="120"/>
    </location>
</feature>
<evidence type="ECO:0000256" key="1">
    <source>
        <dbReference type="SAM" id="Phobius"/>
    </source>
</evidence>
<accession>A0A839E0D7</accession>
<dbReference type="InterPro" id="IPR018729">
    <property type="entry name" value="DUF2269_transmembrane"/>
</dbReference>
<dbReference type="EMBL" id="JACGWZ010000007">
    <property type="protein sequence ID" value="MBA8827214.1"/>
    <property type="molecule type" value="Genomic_DNA"/>
</dbReference>
<evidence type="ECO:0000313" key="3">
    <source>
        <dbReference type="Proteomes" id="UP000569329"/>
    </source>
</evidence>
<evidence type="ECO:0008006" key="4">
    <source>
        <dbReference type="Google" id="ProtNLM"/>
    </source>
</evidence>
<dbReference type="AlphaFoldDB" id="A0A839E0D7"/>
<dbReference type="RefSeq" id="WP_182546388.1">
    <property type="nucleotide sequence ID" value="NZ_JACGWZ010000007.1"/>
</dbReference>
<name>A0A839E0D7_9PSEU</name>
<protein>
    <recommendedName>
        <fullName evidence="4">DUF2269 domain-containing protein</fullName>
    </recommendedName>
</protein>
<feature type="transmembrane region" description="Helical" evidence="1">
    <location>
        <begin position="147"/>
        <end position="171"/>
    </location>
</feature>
<feature type="transmembrane region" description="Helical" evidence="1">
    <location>
        <begin position="61"/>
        <end position="88"/>
    </location>
</feature>
<reference evidence="2 3" key="1">
    <citation type="submission" date="2020-07" db="EMBL/GenBank/DDBJ databases">
        <title>Sequencing the genomes of 1000 actinobacteria strains.</title>
        <authorList>
            <person name="Klenk H.-P."/>
        </authorList>
    </citation>
    <scope>NUCLEOTIDE SEQUENCE [LARGE SCALE GENOMIC DNA]</scope>
    <source>
        <strain evidence="2 3">DSM 45975</strain>
    </source>
</reference>
<organism evidence="2 3">
    <name type="scientific">Halosaccharopolyspora lacisalsi</name>
    <dbReference type="NCBI Taxonomy" id="1000566"/>
    <lineage>
        <taxon>Bacteria</taxon>
        <taxon>Bacillati</taxon>
        <taxon>Actinomycetota</taxon>
        <taxon>Actinomycetes</taxon>
        <taxon>Pseudonocardiales</taxon>
        <taxon>Pseudonocardiaceae</taxon>
        <taxon>Halosaccharopolyspora</taxon>
    </lineage>
</organism>
<evidence type="ECO:0000313" key="2">
    <source>
        <dbReference type="EMBL" id="MBA8827214.1"/>
    </source>
</evidence>
<keyword evidence="1" id="KW-1133">Transmembrane helix</keyword>
<dbReference type="Proteomes" id="UP000569329">
    <property type="component" value="Unassembled WGS sequence"/>
</dbReference>
<feature type="transmembrane region" description="Helical" evidence="1">
    <location>
        <begin position="24"/>
        <end position="49"/>
    </location>
</feature>
<keyword evidence="1" id="KW-0812">Transmembrane</keyword>
<keyword evidence="1" id="KW-0472">Membrane</keyword>
<dbReference type="Pfam" id="PF10027">
    <property type="entry name" value="DUF2269"/>
    <property type="match status" value="1"/>
</dbReference>
<gene>
    <name evidence="2" type="ORF">FHX42_004598</name>
</gene>
<comment type="caution">
    <text evidence="2">The sequence shown here is derived from an EMBL/GenBank/DDBJ whole genome shotgun (WGS) entry which is preliminary data.</text>
</comment>
<proteinExistence type="predicted"/>